<reference evidence="1" key="1">
    <citation type="submission" date="2016-08" db="EMBL/GenBank/DDBJ databases">
        <authorList>
            <person name="Seilhamer J.J."/>
        </authorList>
    </citation>
    <scope>NUCLEOTIDE SEQUENCE</scope>
    <source>
        <strain evidence="1">86-1</strain>
    </source>
</reference>
<protein>
    <submittedName>
        <fullName evidence="1">Uncharacterized protein</fullName>
    </submittedName>
</protein>
<organism evidence="1">
    <name type="scientific">uncultured Desulfovibrio sp</name>
    <dbReference type="NCBI Taxonomy" id="167968"/>
    <lineage>
        <taxon>Bacteria</taxon>
        <taxon>Pseudomonadati</taxon>
        <taxon>Thermodesulfobacteriota</taxon>
        <taxon>Desulfovibrionia</taxon>
        <taxon>Desulfovibrionales</taxon>
        <taxon>Desulfovibrionaceae</taxon>
        <taxon>Desulfovibrio</taxon>
        <taxon>environmental samples</taxon>
    </lineage>
</organism>
<sequence>MGIYIHKRDAMPVTSFTCVSKEQNCFQEDMQANVAAAPTLR</sequence>
<dbReference type="AlphaFoldDB" id="A0A212L2S8"/>
<accession>A0A212L2S8</accession>
<gene>
    <name evidence="1" type="ORF">KL86DES1_20236</name>
</gene>
<dbReference type="EMBL" id="FMJC01000002">
    <property type="protein sequence ID" value="SCM71845.1"/>
    <property type="molecule type" value="Genomic_DNA"/>
</dbReference>
<name>A0A212L2S8_9BACT</name>
<evidence type="ECO:0000313" key="1">
    <source>
        <dbReference type="EMBL" id="SCM71845.1"/>
    </source>
</evidence>
<proteinExistence type="predicted"/>